<dbReference type="PROSITE" id="PS50883">
    <property type="entry name" value="EAL"/>
    <property type="match status" value="1"/>
</dbReference>
<dbReference type="InterPro" id="IPR050706">
    <property type="entry name" value="Cyclic-di-GMP_PDE-like"/>
</dbReference>
<dbReference type="InterPro" id="IPR043128">
    <property type="entry name" value="Rev_trsase/Diguanyl_cyclase"/>
</dbReference>
<evidence type="ECO:0000259" key="2">
    <source>
        <dbReference type="PROSITE" id="PS50887"/>
    </source>
</evidence>
<dbReference type="CDD" id="cd01948">
    <property type="entry name" value="EAL"/>
    <property type="match status" value="1"/>
</dbReference>
<feature type="domain" description="EAL" evidence="1">
    <location>
        <begin position="353"/>
        <end position="609"/>
    </location>
</feature>
<dbReference type="AlphaFoldDB" id="A0A4V2PR80"/>
<dbReference type="InterPro" id="IPR013655">
    <property type="entry name" value="PAS_fold_3"/>
</dbReference>
<protein>
    <submittedName>
        <fullName evidence="3">EAL domain-containing protein (Putative c-di-GMP-specific phosphodiesterase class I)</fullName>
    </submittedName>
</protein>
<dbReference type="Pfam" id="PF08447">
    <property type="entry name" value="PAS_3"/>
    <property type="match status" value="1"/>
</dbReference>
<dbReference type="Pfam" id="PF00990">
    <property type="entry name" value="GGDEF"/>
    <property type="match status" value="1"/>
</dbReference>
<evidence type="ECO:0000313" key="3">
    <source>
        <dbReference type="EMBL" id="TCK57841.1"/>
    </source>
</evidence>
<evidence type="ECO:0000313" key="4">
    <source>
        <dbReference type="Proteomes" id="UP000295565"/>
    </source>
</evidence>
<dbReference type="SUPFAM" id="SSF141868">
    <property type="entry name" value="EAL domain-like"/>
    <property type="match status" value="1"/>
</dbReference>
<dbReference type="PANTHER" id="PTHR33121:SF70">
    <property type="entry name" value="SIGNALING PROTEIN YKOW"/>
    <property type="match status" value="1"/>
</dbReference>
<dbReference type="PROSITE" id="PS50887">
    <property type="entry name" value="GGDEF"/>
    <property type="match status" value="1"/>
</dbReference>
<dbReference type="EMBL" id="SMGD01000012">
    <property type="protein sequence ID" value="TCK57841.1"/>
    <property type="molecule type" value="Genomic_DNA"/>
</dbReference>
<dbReference type="SMART" id="SM00267">
    <property type="entry name" value="GGDEF"/>
    <property type="match status" value="1"/>
</dbReference>
<dbReference type="Pfam" id="PF00563">
    <property type="entry name" value="EAL"/>
    <property type="match status" value="1"/>
</dbReference>
<feature type="domain" description="GGDEF" evidence="2">
    <location>
        <begin position="212"/>
        <end position="343"/>
    </location>
</feature>
<keyword evidence="4" id="KW-1185">Reference proteome</keyword>
<dbReference type="InterPro" id="IPR029787">
    <property type="entry name" value="Nucleotide_cyclase"/>
</dbReference>
<dbReference type="PANTHER" id="PTHR33121">
    <property type="entry name" value="CYCLIC DI-GMP PHOSPHODIESTERASE PDEF"/>
    <property type="match status" value="1"/>
</dbReference>
<dbReference type="SMART" id="SM00052">
    <property type="entry name" value="EAL"/>
    <property type="match status" value="1"/>
</dbReference>
<name>A0A4V2PR80_9GAMM</name>
<dbReference type="InterPro" id="IPR000160">
    <property type="entry name" value="GGDEF_dom"/>
</dbReference>
<proteinExistence type="predicted"/>
<evidence type="ECO:0000259" key="1">
    <source>
        <dbReference type="PROSITE" id="PS50883"/>
    </source>
</evidence>
<dbReference type="RefSeq" id="WP_131912376.1">
    <property type="nucleotide sequence ID" value="NZ_SMGD01000012.1"/>
</dbReference>
<dbReference type="InterPro" id="IPR001633">
    <property type="entry name" value="EAL_dom"/>
</dbReference>
<reference evidence="3 4" key="1">
    <citation type="submission" date="2019-03" db="EMBL/GenBank/DDBJ databases">
        <title>Genomic Encyclopedia of Type Strains, Phase IV (KMG-IV): sequencing the most valuable type-strain genomes for metagenomic binning, comparative biology and taxonomic classification.</title>
        <authorList>
            <person name="Goeker M."/>
        </authorList>
    </citation>
    <scope>NUCLEOTIDE SEQUENCE [LARGE SCALE GENOMIC DNA]</scope>
    <source>
        <strain evidence="3 4">DSM 18577</strain>
    </source>
</reference>
<accession>A0A4V2PR80</accession>
<comment type="caution">
    <text evidence="3">The sequence shown here is derived from an EMBL/GenBank/DDBJ whole genome shotgun (WGS) entry which is preliminary data.</text>
</comment>
<dbReference type="SUPFAM" id="SSF55073">
    <property type="entry name" value="Nucleotide cyclase"/>
    <property type="match status" value="1"/>
</dbReference>
<dbReference type="Proteomes" id="UP000295565">
    <property type="component" value="Unassembled WGS sequence"/>
</dbReference>
<dbReference type="Gene3D" id="3.30.450.20">
    <property type="entry name" value="PAS domain"/>
    <property type="match status" value="1"/>
</dbReference>
<organism evidence="3 4">
    <name type="scientific">Celerinatantimonas diazotrophica</name>
    <dbReference type="NCBI Taxonomy" id="412034"/>
    <lineage>
        <taxon>Bacteria</taxon>
        <taxon>Pseudomonadati</taxon>
        <taxon>Pseudomonadota</taxon>
        <taxon>Gammaproteobacteria</taxon>
        <taxon>Celerinatantimonadaceae</taxon>
        <taxon>Celerinatantimonas</taxon>
    </lineage>
</organism>
<dbReference type="OrthoDB" id="9805474at2"/>
<sequence length="620" mass="70889">MEDEYYRQRLFNLNEQLNQLAQTNLPQTYNELLDLSSQISLTAMQVTSHLSKQKKILRKKQQRHVDRLKLILQGAAVTIWELELSSRQVSLSGDLKLPNTLMLNKQYQQCLSGLLKLIHCEDRQRLKTEFIQYLRAEKAYLDIKFRMYDRLGGYRFIQCRGVGNGSPRSSYPTHMAGTLNDLTDSHYLNTDSGLMNLNYFSDVFDDEVQKDEPLGCIVIKIANMHDLSMMLTTQSRIKLIRRIIQRIGKAISAHDLLCSIDKSQFIVLIRHLDSSHLATIAHKLVQLLDRSLYLDNQRLWITPQVGAIDVKAHQLNNAEQVLGAARSILIDLQGKHQASAIYEHSYRERKSLQLETEQWIRQAIARDWLVPYLQPLVDFDTCTIRGYEVLTRIEHPQRGLISPGQYIKIAEKTGLIVPLTEVLIEKAIKIAQSPELNQQHQDPFRLSINISAKQFHQRSLPSQLAKQLKSANIDPHRIKVELTESDVMENIDAAVGIIENFQSYGIKVALDDFGTGYSSLAYLRQLPLDIIKLDRSIVSGVTENERQSAIVEMILLLAKRINMQVIVEGIETSHEYHYLRKLGASWGQGYLFAKPLPQSEIITKIPAIVKQLKALNGMPL</sequence>
<dbReference type="Gene3D" id="3.20.20.450">
    <property type="entry name" value="EAL domain"/>
    <property type="match status" value="1"/>
</dbReference>
<dbReference type="GO" id="GO:0071111">
    <property type="term" value="F:cyclic-guanylate-specific phosphodiesterase activity"/>
    <property type="evidence" value="ECO:0007669"/>
    <property type="project" value="InterPro"/>
</dbReference>
<dbReference type="Gene3D" id="3.30.70.270">
    <property type="match status" value="1"/>
</dbReference>
<gene>
    <name evidence="3" type="ORF">EV690_1538</name>
</gene>
<dbReference type="InterPro" id="IPR035919">
    <property type="entry name" value="EAL_sf"/>
</dbReference>